<dbReference type="Proteomes" id="UP000008461">
    <property type="component" value="Chromosome"/>
</dbReference>
<dbReference type="RefSeq" id="WP_013767726.1">
    <property type="nucleotide sequence ID" value="NC_015510.1"/>
</dbReference>
<dbReference type="EMBL" id="CP002691">
    <property type="protein sequence ID" value="AEE53192.1"/>
    <property type="molecule type" value="Genomic_DNA"/>
</dbReference>
<dbReference type="InterPro" id="IPR004879">
    <property type="entry name" value="Ssp411-like_TRX"/>
</dbReference>
<dbReference type="HOGENOM" id="CLU_090389_8_0_10"/>
<dbReference type="Gene3D" id="3.40.30.10">
    <property type="entry name" value="Glutaredoxin"/>
    <property type="match status" value="1"/>
</dbReference>
<dbReference type="InterPro" id="IPR017937">
    <property type="entry name" value="Thioredoxin_CS"/>
</dbReference>
<dbReference type="PANTHER" id="PTHR42899">
    <property type="entry name" value="SPERMATOGENESIS-ASSOCIATED PROTEIN 20"/>
    <property type="match status" value="1"/>
</dbReference>
<dbReference type="PROSITE" id="PS00194">
    <property type="entry name" value="THIOREDOXIN_1"/>
    <property type="match status" value="1"/>
</dbReference>
<dbReference type="PANTHER" id="PTHR42899:SF1">
    <property type="entry name" value="SPERMATOGENESIS-ASSOCIATED PROTEIN 20"/>
    <property type="match status" value="1"/>
</dbReference>
<protein>
    <submittedName>
        <fullName evidence="3">Thioredoxin-related protein-like protein</fullName>
    </submittedName>
</protein>
<evidence type="ECO:0000256" key="1">
    <source>
        <dbReference type="ARBA" id="ARBA00023284"/>
    </source>
</evidence>
<reference evidence="3 4" key="1">
    <citation type="journal article" date="2011" name="Stand. Genomic Sci.">
        <title>Complete genome sequence of Haliscomenobacter hydrossis type strain (O).</title>
        <authorList>
            <consortium name="US DOE Joint Genome Institute (JGI-PGF)"/>
            <person name="Daligault H."/>
            <person name="Lapidus A."/>
            <person name="Zeytun A."/>
            <person name="Nolan M."/>
            <person name="Lucas S."/>
            <person name="Del Rio T.G."/>
            <person name="Tice H."/>
            <person name="Cheng J.F."/>
            <person name="Tapia R."/>
            <person name="Han C."/>
            <person name="Goodwin L."/>
            <person name="Pitluck S."/>
            <person name="Liolios K."/>
            <person name="Pagani I."/>
            <person name="Ivanova N."/>
            <person name="Huntemann M."/>
            <person name="Mavromatis K."/>
            <person name="Mikhailova N."/>
            <person name="Pati A."/>
            <person name="Chen A."/>
            <person name="Palaniappan K."/>
            <person name="Land M."/>
            <person name="Hauser L."/>
            <person name="Brambilla E.M."/>
            <person name="Rohde M."/>
            <person name="Verbarg S."/>
            <person name="Goker M."/>
            <person name="Bristow J."/>
            <person name="Eisen J.A."/>
            <person name="Markowitz V."/>
            <person name="Hugenholtz P."/>
            <person name="Kyrpides N.C."/>
            <person name="Klenk H.P."/>
            <person name="Woyke T."/>
        </authorList>
    </citation>
    <scope>NUCLEOTIDE SEQUENCE [LARGE SCALE GENOMIC DNA]</scope>
    <source>
        <strain evidence="4">ATCC 27775 / DSM 1100 / LMG 10767 / O</strain>
    </source>
</reference>
<evidence type="ECO:0000259" key="2">
    <source>
        <dbReference type="Pfam" id="PF03190"/>
    </source>
</evidence>
<gene>
    <name evidence="3" type="ordered locus">Halhy_5367</name>
</gene>
<accession>F4KPY8</accession>
<name>F4KPY8_HALH1</name>
<evidence type="ECO:0000313" key="3">
    <source>
        <dbReference type="EMBL" id="AEE53192.1"/>
    </source>
</evidence>
<dbReference type="KEGG" id="hhy:Halhy_5367"/>
<keyword evidence="1" id="KW-0676">Redox-active center</keyword>
<dbReference type="InterPro" id="IPR036249">
    <property type="entry name" value="Thioredoxin-like_sf"/>
</dbReference>
<keyword evidence="4" id="KW-1185">Reference proteome</keyword>
<proteinExistence type="predicted"/>
<sequence>MKKVLLGVFLIVGVAIALVAFSPLNKAKMNAKPVSTVGAIKWMTWQEAVEANKKVKKKIFIDCYTDWCGWCKKMDASTFTDPKVAEMMNKHFYAVKFNAEQKDNVTFGDHTFKYIASGSRGVHELAYSLLDGQLSYPSFVYLDDKFQRVTISPGYKTAEQILPELKFVGEEHYNGKTYEQFLKGAQ</sequence>
<reference key="2">
    <citation type="submission" date="2011-04" db="EMBL/GenBank/DDBJ databases">
        <title>Complete sequence of chromosome of Haliscomenobacter hydrossis DSM 1100.</title>
        <authorList>
            <consortium name="US DOE Joint Genome Institute (JGI-PGF)"/>
            <person name="Lucas S."/>
            <person name="Han J."/>
            <person name="Lapidus A."/>
            <person name="Bruce D."/>
            <person name="Goodwin L."/>
            <person name="Pitluck S."/>
            <person name="Peters L."/>
            <person name="Kyrpides N."/>
            <person name="Mavromatis K."/>
            <person name="Ivanova N."/>
            <person name="Ovchinnikova G."/>
            <person name="Pagani I."/>
            <person name="Daligault H."/>
            <person name="Detter J.C."/>
            <person name="Han C."/>
            <person name="Land M."/>
            <person name="Hauser L."/>
            <person name="Markowitz V."/>
            <person name="Cheng J.-F."/>
            <person name="Hugenholtz P."/>
            <person name="Woyke T."/>
            <person name="Wu D."/>
            <person name="Verbarg S."/>
            <person name="Frueling A."/>
            <person name="Brambilla E."/>
            <person name="Klenk H.-P."/>
            <person name="Eisen J.A."/>
        </authorList>
    </citation>
    <scope>NUCLEOTIDE SEQUENCE</scope>
    <source>
        <strain>DSM 1100</strain>
    </source>
</reference>
<dbReference type="AlphaFoldDB" id="F4KPY8"/>
<organism evidence="3 4">
    <name type="scientific">Haliscomenobacter hydrossis (strain ATCC 27775 / DSM 1100 / LMG 10767 / O)</name>
    <dbReference type="NCBI Taxonomy" id="760192"/>
    <lineage>
        <taxon>Bacteria</taxon>
        <taxon>Pseudomonadati</taxon>
        <taxon>Bacteroidota</taxon>
        <taxon>Saprospiria</taxon>
        <taxon>Saprospirales</taxon>
        <taxon>Haliscomenobacteraceae</taxon>
        <taxon>Haliscomenobacter</taxon>
    </lineage>
</organism>
<dbReference type="Pfam" id="PF03190">
    <property type="entry name" value="Thioredox_DsbH"/>
    <property type="match status" value="1"/>
</dbReference>
<evidence type="ECO:0000313" key="4">
    <source>
        <dbReference type="Proteomes" id="UP000008461"/>
    </source>
</evidence>
<dbReference type="eggNOG" id="COG1331">
    <property type="taxonomic scope" value="Bacteria"/>
</dbReference>
<dbReference type="SUPFAM" id="SSF52833">
    <property type="entry name" value="Thioredoxin-like"/>
    <property type="match status" value="1"/>
</dbReference>
<feature type="domain" description="Spermatogenesis-associated protein 20-like TRX" evidence="2">
    <location>
        <begin position="39"/>
        <end position="105"/>
    </location>
</feature>
<dbReference type="InterPro" id="IPR024705">
    <property type="entry name" value="Ssp411"/>
</dbReference>